<evidence type="ECO:0000256" key="2">
    <source>
        <dbReference type="ARBA" id="ARBA00008979"/>
    </source>
</evidence>
<proteinExistence type="inferred from homology"/>
<dbReference type="AlphaFoldDB" id="A0A653BJ53"/>
<dbReference type="OrthoDB" id="6134459at2759"/>
<dbReference type="EMBL" id="CAACVG010001753">
    <property type="protein sequence ID" value="VEN35603.1"/>
    <property type="molecule type" value="Genomic_DNA"/>
</dbReference>
<evidence type="ECO:0000256" key="3">
    <source>
        <dbReference type="ARBA" id="ARBA00022692"/>
    </source>
</evidence>
<evidence type="ECO:0000256" key="1">
    <source>
        <dbReference type="ARBA" id="ARBA00004127"/>
    </source>
</evidence>
<dbReference type="Proteomes" id="UP000410492">
    <property type="component" value="Unassembled WGS sequence"/>
</dbReference>
<evidence type="ECO:0000256" key="5">
    <source>
        <dbReference type="ARBA" id="ARBA00022989"/>
    </source>
</evidence>
<keyword evidence="8" id="KW-0807">Transducer</keyword>
<reference evidence="9 10" key="1">
    <citation type="submission" date="2019-01" db="EMBL/GenBank/DDBJ databases">
        <authorList>
            <person name="Sayadi A."/>
        </authorList>
    </citation>
    <scope>NUCLEOTIDE SEQUENCE [LARGE SCALE GENOMIC DNA]</scope>
</reference>
<evidence type="ECO:0000256" key="4">
    <source>
        <dbReference type="ARBA" id="ARBA00022729"/>
    </source>
</evidence>
<keyword evidence="5" id="KW-0472">Membrane</keyword>
<evidence type="ECO:0000313" key="9">
    <source>
        <dbReference type="EMBL" id="VEN35603.1"/>
    </source>
</evidence>
<name>A0A653BJ53_CALMS</name>
<sequence>MIHFKISLQSCDQSLLVDITDAVNAEAGAVLNDETLYRDFVKDGRTWGCVCPFELCVRKCNSSDIRELNLTFHRGTVLDKSVNSSDVHFLYGSKCKEPNSFLFQPDPEERVYLQTNGALLVEGLGTFSVLQYCIHEVDGEILTFVCGSEVEEVIVNPE</sequence>
<accession>A0A653BJ53</accession>
<keyword evidence="5" id="KW-1133">Transmembrane helix</keyword>
<dbReference type="GO" id="GO:0012505">
    <property type="term" value="C:endomembrane system"/>
    <property type="evidence" value="ECO:0007669"/>
    <property type="project" value="UniProtKB-SubCell"/>
</dbReference>
<evidence type="ECO:0000256" key="8">
    <source>
        <dbReference type="ARBA" id="ARBA00023224"/>
    </source>
</evidence>
<dbReference type="InterPro" id="IPR036272">
    <property type="entry name" value="Methuselah_N_sf"/>
</dbReference>
<dbReference type="InterPro" id="IPR023311">
    <property type="entry name" value="Methusela_ecto_dom_2"/>
</dbReference>
<dbReference type="GO" id="GO:0004930">
    <property type="term" value="F:G protein-coupled receptor activity"/>
    <property type="evidence" value="ECO:0007669"/>
    <property type="project" value="UniProtKB-KW"/>
</dbReference>
<gene>
    <name evidence="9" type="ORF">CALMAC_LOCUS1476</name>
</gene>
<keyword evidence="6" id="KW-0297">G-protein coupled receptor</keyword>
<evidence type="ECO:0000313" key="10">
    <source>
        <dbReference type="Proteomes" id="UP000410492"/>
    </source>
</evidence>
<comment type="subcellular location">
    <subcellularLocation>
        <location evidence="1">Endomembrane system</location>
        <topology evidence="1">Multi-pass membrane protein</topology>
    </subcellularLocation>
</comment>
<keyword evidence="3" id="KW-0812">Transmembrane</keyword>
<protein>
    <recommendedName>
        <fullName evidence="11">Methuselah N-terminal domain-containing protein</fullName>
    </recommendedName>
</protein>
<evidence type="ECO:0008006" key="11">
    <source>
        <dbReference type="Google" id="ProtNLM"/>
    </source>
</evidence>
<dbReference type="SUPFAM" id="SSF63877">
    <property type="entry name" value="Methuselah ectodomain"/>
    <property type="match status" value="1"/>
</dbReference>
<dbReference type="Gene3D" id="2.170.180.11">
    <property type="entry name" value="Methuselah ectodomain, domain 2"/>
    <property type="match status" value="1"/>
</dbReference>
<comment type="similarity">
    <text evidence="2">Belongs to the G-protein coupled receptor 2 family. Mth subfamily.</text>
</comment>
<evidence type="ECO:0000256" key="7">
    <source>
        <dbReference type="ARBA" id="ARBA00023170"/>
    </source>
</evidence>
<evidence type="ECO:0000256" key="6">
    <source>
        <dbReference type="ARBA" id="ARBA00023040"/>
    </source>
</evidence>
<organism evidence="9 10">
    <name type="scientific">Callosobruchus maculatus</name>
    <name type="common">Southern cowpea weevil</name>
    <name type="synonym">Pulse bruchid</name>
    <dbReference type="NCBI Taxonomy" id="64391"/>
    <lineage>
        <taxon>Eukaryota</taxon>
        <taxon>Metazoa</taxon>
        <taxon>Ecdysozoa</taxon>
        <taxon>Arthropoda</taxon>
        <taxon>Hexapoda</taxon>
        <taxon>Insecta</taxon>
        <taxon>Pterygota</taxon>
        <taxon>Neoptera</taxon>
        <taxon>Endopterygota</taxon>
        <taxon>Coleoptera</taxon>
        <taxon>Polyphaga</taxon>
        <taxon>Cucujiformia</taxon>
        <taxon>Chrysomeloidea</taxon>
        <taxon>Chrysomelidae</taxon>
        <taxon>Bruchinae</taxon>
        <taxon>Bruchini</taxon>
        <taxon>Callosobruchus</taxon>
    </lineage>
</organism>
<keyword evidence="10" id="KW-1185">Reference proteome</keyword>
<keyword evidence="4" id="KW-0732">Signal</keyword>
<keyword evidence="7" id="KW-0675">Receptor</keyword>